<dbReference type="EMBL" id="HF935844">
    <property type="protein sequence ID" value="CCX32429.1"/>
    <property type="molecule type" value="Genomic_DNA"/>
</dbReference>
<dbReference type="Pfam" id="PF20684">
    <property type="entry name" value="Fung_rhodopsin"/>
    <property type="match status" value="1"/>
</dbReference>
<name>U4LK11_PYROM</name>
<evidence type="ECO:0000256" key="2">
    <source>
        <dbReference type="ARBA" id="ARBA00022692"/>
    </source>
</evidence>
<feature type="transmembrane region" description="Helical" evidence="6">
    <location>
        <begin position="264"/>
        <end position="284"/>
    </location>
</feature>
<protein>
    <recommendedName>
        <fullName evidence="7">Rhodopsin domain-containing protein</fullName>
    </recommendedName>
</protein>
<accession>U4LK11</accession>
<evidence type="ECO:0000313" key="8">
    <source>
        <dbReference type="EMBL" id="CCX32429.1"/>
    </source>
</evidence>
<dbReference type="AlphaFoldDB" id="U4LK11"/>
<keyword evidence="9" id="KW-1185">Reference proteome</keyword>
<evidence type="ECO:0000256" key="6">
    <source>
        <dbReference type="SAM" id="Phobius"/>
    </source>
</evidence>
<keyword evidence="4 6" id="KW-0472">Membrane</keyword>
<dbReference type="GO" id="GO:0016020">
    <property type="term" value="C:membrane"/>
    <property type="evidence" value="ECO:0007669"/>
    <property type="project" value="UniProtKB-SubCell"/>
</dbReference>
<dbReference type="OrthoDB" id="5372266at2759"/>
<dbReference type="InterPro" id="IPR049326">
    <property type="entry name" value="Rhodopsin_dom_fungi"/>
</dbReference>
<comment type="similarity">
    <text evidence="5">Belongs to the SAT4 family.</text>
</comment>
<evidence type="ECO:0000256" key="5">
    <source>
        <dbReference type="ARBA" id="ARBA00038359"/>
    </source>
</evidence>
<feature type="transmembrane region" description="Helical" evidence="6">
    <location>
        <begin position="40"/>
        <end position="65"/>
    </location>
</feature>
<dbReference type="STRING" id="1076935.U4LK11"/>
<dbReference type="Proteomes" id="UP000018144">
    <property type="component" value="Unassembled WGS sequence"/>
</dbReference>
<feature type="transmembrane region" description="Helical" evidence="6">
    <location>
        <begin position="137"/>
        <end position="159"/>
    </location>
</feature>
<comment type="subcellular location">
    <subcellularLocation>
        <location evidence="1">Membrane</location>
        <topology evidence="1">Multi-pass membrane protein</topology>
    </subcellularLocation>
</comment>
<organism evidence="8 9">
    <name type="scientific">Pyronema omphalodes (strain CBS 100304)</name>
    <name type="common">Pyronema confluens</name>
    <dbReference type="NCBI Taxonomy" id="1076935"/>
    <lineage>
        <taxon>Eukaryota</taxon>
        <taxon>Fungi</taxon>
        <taxon>Dikarya</taxon>
        <taxon>Ascomycota</taxon>
        <taxon>Pezizomycotina</taxon>
        <taxon>Pezizomycetes</taxon>
        <taxon>Pezizales</taxon>
        <taxon>Pyronemataceae</taxon>
        <taxon>Pyronema</taxon>
    </lineage>
</organism>
<keyword evidence="2 6" id="KW-0812">Transmembrane</keyword>
<proteinExistence type="inferred from homology"/>
<evidence type="ECO:0000256" key="3">
    <source>
        <dbReference type="ARBA" id="ARBA00022989"/>
    </source>
</evidence>
<keyword evidence="3 6" id="KW-1133">Transmembrane helix</keyword>
<gene>
    <name evidence="8" type="ORF">PCON_13078</name>
</gene>
<sequence length="344" mass="39096">MMEEKNWYPLLIFFFIVPTILLSARIYFDTAKYLRSGYLASSLISLVFAIGSYFFFVVACAMTLYRARNRLMGMDIMDYSKGRNPVPGSMEALHQPLHEATIVHSYIVPTGLWLCKASFVAMYFNLKRHLNVRTKRLLHFTVFYLLASFVVLVLTHALWCGPKFGHTWSETSNRFCTPFANTVSIAVYAFMNITSDIFVLAIPLMILHYITVLPRERYAIIFLLFLGLGTIVTTATCCGLHIAYRKQLLVYYNYIQLAELLACVELAVGIAAVSLPSLKAVLYLKQESRRNKIKSSGVGSSKRTACTTGEWDEDEGRLVIMRRMSYDVESMEVPKEAVIKEGRA</sequence>
<dbReference type="PANTHER" id="PTHR33048">
    <property type="entry name" value="PTH11-LIKE INTEGRAL MEMBRANE PROTEIN (AFU_ORTHOLOGUE AFUA_5G11245)"/>
    <property type="match status" value="1"/>
</dbReference>
<reference evidence="8 9" key="1">
    <citation type="journal article" date="2013" name="PLoS Genet.">
        <title>The genome and development-dependent transcriptomes of Pyronema confluens: a window into fungal evolution.</title>
        <authorList>
            <person name="Traeger S."/>
            <person name="Altegoer F."/>
            <person name="Freitag M."/>
            <person name="Gabaldon T."/>
            <person name="Kempken F."/>
            <person name="Kumar A."/>
            <person name="Marcet-Houben M."/>
            <person name="Poggeler S."/>
            <person name="Stajich J.E."/>
            <person name="Nowrousian M."/>
        </authorList>
    </citation>
    <scope>NUCLEOTIDE SEQUENCE [LARGE SCALE GENOMIC DNA]</scope>
    <source>
        <strain evidence="9">CBS 100304</strain>
        <tissue evidence="8">Vegetative mycelium</tissue>
    </source>
</reference>
<evidence type="ECO:0000256" key="1">
    <source>
        <dbReference type="ARBA" id="ARBA00004141"/>
    </source>
</evidence>
<feature type="transmembrane region" description="Helical" evidence="6">
    <location>
        <begin position="6"/>
        <end position="28"/>
    </location>
</feature>
<dbReference type="InterPro" id="IPR052337">
    <property type="entry name" value="SAT4-like"/>
</dbReference>
<feature type="transmembrane region" description="Helical" evidence="6">
    <location>
        <begin position="179"/>
        <end position="206"/>
    </location>
</feature>
<feature type="domain" description="Rhodopsin" evidence="7">
    <location>
        <begin position="101"/>
        <end position="282"/>
    </location>
</feature>
<feature type="transmembrane region" description="Helical" evidence="6">
    <location>
        <begin position="218"/>
        <end position="244"/>
    </location>
</feature>
<evidence type="ECO:0000313" key="9">
    <source>
        <dbReference type="Proteomes" id="UP000018144"/>
    </source>
</evidence>
<dbReference type="PANTHER" id="PTHR33048:SF47">
    <property type="entry name" value="INTEGRAL MEMBRANE PROTEIN-RELATED"/>
    <property type="match status" value="1"/>
</dbReference>
<evidence type="ECO:0000256" key="4">
    <source>
        <dbReference type="ARBA" id="ARBA00023136"/>
    </source>
</evidence>
<evidence type="ECO:0000259" key="7">
    <source>
        <dbReference type="Pfam" id="PF20684"/>
    </source>
</evidence>